<dbReference type="SUPFAM" id="SSF111369">
    <property type="entry name" value="HlyD-like secretion proteins"/>
    <property type="match status" value="1"/>
</dbReference>
<feature type="coiled-coil region" evidence="2">
    <location>
        <begin position="82"/>
        <end position="109"/>
    </location>
</feature>
<evidence type="ECO:0000256" key="1">
    <source>
        <dbReference type="ARBA" id="ARBA00009477"/>
    </source>
</evidence>
<feature type="domain" description="Multidrug resistance protein MdtA-like barrel-sandwich hybrid" evidence="4">
    <location>
        <begin position="46"/>
        <end position="179"/>
    </location>
</feature>
<gene>
    <name evidence="5" type="ORF">SAMN05878503_11749</name>
</gene>
<accession>A0A285D211</accession>
<protein>
    <submittedName>
        <fullName evidence="5">RND family efflux transporter MFP subunit</fullName>
    </submittedName>
</protein>
<dbReference type="NCBIfam" id="TIGR01730">
    <property type="entry name" value="RND_mfp"/>
    <property type="match status" value="1"/>
</dbReference>
<dbReference type="PANTHER" id="PTHR30469">
    <property type="entry name" value="MULTIDRUG RESISTANCE PROTEIN MDTA"/>
    <property type="match status" value="1"/>
</dbReference>
<keyword evidence="3" id="KW-0732">Signal</keyword>
<keyword evidence="2" id="KW-0175">Coiled coil</keyword>
<dbReference type="GO" id="GO:1990281">
    <property type="term" value="C:efflux pump complex"/>
    <property type="evidence" value="ECO:0007669"/>
    <property type="project" value="TreeGrafter"/>
</dbReference>
<organism evidence="5 6">
    <name type="scientific">Cereibacter ovatus</name>
    <dbReference type="NCBI Taxonomy" id="439529"/>
    <lineage>
        <taxon>Bacteria</taxon>
        <taxon>Pseudomonadati</taxon>
        <taxon>Pseudomonadota</taxon>
        <taxon>Alphaproteobacteria</taxon>
        <taxon>Rhodobacterales</taxon>
        <taxon>Paracoccaceae</taxon>
        <taxon>Cereibacter</taxon>
    </lineage>
</organism>
<evidence type="ECO:0000256" key="3">
    <source>
        <dbReference type="SAM" id="SignalP"/>
    </source>
</evidence>
<dbReference type="GO" id="GO:0015562">
    <property type="term" value="F:efflux transmembrane transporter activity"/>
    <property type="evidence" value="ECO:0007669"/>
    <property type="project" value="TreeGrafter"/>
</dbReference>
<proteinExistence type="inferred from homology"/>
<sequence>MTRLILAALLLLLPLPSLAQPLALTTVTDWKAVYGRIEAKDRIPARSRLGGTLVALSVAEGDMVRAGQVLAEVVDEKIGFQLAAIDAVREALEAELANAKTELQRVNDLLARGVSTTQQADALRTQVQVLTGRLAANHAERQVLEQQAAEGRVLAPITGRVLTVPVAAGAVVLPGEAVATIGGGGFFLRLAVPERHATLLAEGDAIVIEGASGPTSGRLARLYPLIEGGRVIADVEVPGLPDAFVDARVLVRLPVGQRQALLVPEAAVSFRGGLDFVRAGGAERAVVLGGRHVIDGQPMVEVLSGLRPGDELESGHE</sequence>
<dbReference type="Gene3D" id="2.40.420.20">
    <property type="match status" value="1"/>
</dbReference>
<reference evidence="6" key="1">
    <citation type="submission" date="2017-08" db="EMBL/GenBank/DDBJ databases">
        <authorList>
            <person name="Varghese N."/>
            <person name="Submissions S."/>
        </authorList>
    </citation>
    <scope>NUCLEOTIDE SEQUENCE [LARGE SCALE GENOMIC DNA]</scope>
    <source>
        <strain evidence="6">JA234</strain>
    </source>
</reference>
<name>A0A285D211_9RHOB</name>
<keyword evidence="6" id="KW-1185">Reference proteome</keyword>
<dbReference type="EMBL" id="OAOQ01000017">
    <property type="protein sequence ID" value="SNX73850.1"/>
    <property type="molecule type" value="Genomic_DNA"/>
</dbReference>
<evidence type="ECO:0000259" key="4">
    <source>
        <dbReference type="Pfam" id="PF25917"/>
    </source>
</evidence>
<dbReference type="Gene3D" id="1.10.287.470">
    <property type="entry name" value="Helix hairpin bin"/>
    <property type="match status" value="1"/>
</dbReference>
<dbReference type="InterPro" id="IPR006143">
    <property type="entry name" value="RND_pump_MFP"/>
</dbReference>
<dbReference type="InterPro" id="IPR058625">
    <property type="entry name" value="MdtA-like_BSH"/>
</dbReference>
<evidence type="ECO:0000256" key="2">
    <source>
        <dbReference type="SAM" id="Coils"/>
    </source>
</evidence>
<dbReference type="OrthoDB" id="7914255at2"/>
<dbReference type="AlphaFoldDB" id="A0A285D211"/>
<evidence type="ECO:0000313" key="6">
    <source>
        <dbReference type="Proteomes" id="UP000219467"/>
    </source>
</evidence>
<feature type="signal peptide" evidence="3">
    <location>
        <begin position="1"/>
        <end position="19"/>
    </location>
</feature>
<comment type="similarity">
    <text evidence="1">Belongs to the membrane fusion protein (MFP) (TC 8.A.1) family.</text>
</comment>
<dbReference type="Proteomes" id="UP000219467">
    <property type="component" value="Unassembled WGS sequence"/>
</dbReference>
<feature type="chain" id="PRO_5012425037" evidence="3">
    <location>
        <begin position="20"/>
        <end position="317"/>
    </location>
</feature>
<dbReference type="Gene3D" id="2.40.50.100">
    <property type="match status" value="1"/>
</dbReference>
<dbReference type="PANTHER" id="PTHR30469:SF15">
    <property type="entry name" value="HLYD FAMILY OF SECRETION PROTEINS"/>
    <property type="match status" value="1"/>
</dbReference>
<dbReference type="RefSeq" id="WP_097031439.1">
    <property type="nucleotide sequence ID" value="NZ_OAOQ01000017.1"/>
</dbReference>
<dbReference type="Pfam" id="PF25917">
    <property type="entry name" value="BSH_RND"/>
    <property type="match status" value="1"/>
</dbReference>
<evidence type="ECO:0000313" key="5">
    <source>
        <dbReference type="EMBL" id="SNX73850.1"/>
    </source>
</evidence>